<keyword evidence="3" id="KW-1185">Reference proteome</keyword>
<gene>
    <name evidence="2" type="ORF">MBM_06511</name>
</gene>
<dbReference type="eggNOG" id="ENOG502RGUW">
    <property type="taxonomic scope" value="Eukaryota"/>
</dbReference>
<dbReference type="InParanoid" id="K1WD26"/>
<dbReference type="OrthoDB" id="4161428at2759"/>
<name>K1WD26_MARBU</name>
<dbReference type="Gene3D" id="2.60.120.650">
    <property type="entry name" value="Cupin"/>
    <property type="match status" value="1"/>
</dbReference>
<accession>K1WD26</accession>
<evidence type="ECO:0000313" key="2">
    <source>
        <dbReference type="EMBL" id="EKD15295.1"/>
    </source>
</evidence>
<dbReference type="GeneID" id="18762446"/>
<evidence type="ECO:0008006" key="4">
    <source>
        <dbReference type="Google" id="ProtNLM"/>
    </source>
</evidence>
<dbReference type="Proteomes" id="UP000006753">
    <property type="component" value="Unassembled WGS sequence"/>
</dbReference>
<dbReference type="STRING" id="1072389.K1WD26"/>
<dbReference type="HOGENOM" id="CLU_527922_0_0_1"/>
<dbReference type="EMBL" id="JH921442">
    <property type="protein sequence ID" value="EKD15295.1"/>
    <property type="molecule type" value="Genomic_DNA"/>
</dbReference>
<feature type="compositionally biased region" description="Basic and acidic residues" evidence="1">
    <location>
        <begin position="50"/>
        <end position="61"/>
    </location>
</feature>
<dbReference type="KEGG" id="mbe:MBM_06511"/>
<organism evidence="2 3">
    <name type="scientific">Marssonina brunnea f. sp. multigermtubi (strain MB_m1)</name>
    <name type="common">Marssonina leaf spot fungus</name>
    <dbReference type="NCBI Taxonomy" id="1072389"/>
    <lineage>
        <taxon>Eukaryota</taxon>
        <taxon>Fungi</taxon>
        <taxon>Dikarya</taxon>
        <taxon>Ascomycota</taxon>
        <taxon>Pezizomycotina</taxon>
        <taxon>Leotiomycetes</taxon>
        <taxon>Helotiales</taxon>
        <taxon>Drepanopezizaceae</taxon>
        <taxon>Drepanopeziza</taxon>
    </lineage>
</organism>
<reference evidence="2 3" key="1">
    <citation type="journal article" date="2012" name="BMC Genomics">
        <title>Sequencing the genome of Marssonina brunnea reveals fungus-poplar co-evolution.</title>
        <authorList>
            <person name="Zhu S."/>
            <person name="Cao Y.-Z."/>
            <person name="Jiang C."/>
            <person name="Tan B.-Y."/>
            <person name="Wang Z."/>
            <person name="Feng S."/>
            <person name="Zhang L."/>
            <person name="Su X.-H."/>
            <person name="Brejova B."/>
            <person name="Vinar T."/>
            <person name="Xu M."/>
            <person name="Wang M.-X."/>
            <person name="Zhang S.-G."/>
            <person name="Huang M.-R."/>
            <person name="Wu R."/>
            <person name="Zhou Y."/>
        </authorList>
    </citation>
    <scope>NUCLEOTIDE SEQUENCE [LARGE SCALE GENOMIC DNA]</scope>
    <source>
        <strain evidence="2 3">MB_m1</strain>
    </source>
</reference>
<dbReference type="AlphaFoldDB" id="K1WD26"/>
<feature type="region of interest" description="Disordered" evidence="1">
    <location>
        <begin position="19"/>
        <end position="61"/>
    </location>
</feature>
<sequence length="516" mass="58457">MAMRMKMKIKMEVEMDMLEHSPPLSPRSGPAVRRSPLPAYLPTSYPTPEFEPRKSRDEDQYDRIDTVNDQQKRLFHDPRARALLKTYQTAGEVYPRTFFARLAKHGKHILEFGQPAQTSENYHEADFIALNLVELDWWLRNGSGDKVVLLRDRPWATNRPATTSSGMLHEAAFIDPEMHLDVQDLGQKYSSTSPSVTSVRLQEAILRMQDRVSAPINLLNIECKDDLLIPPPLYAHCKELINATRYASSQAARQVGQMTDLGKKVVDTVHRHAVDIQSCIKFQINGQAGAISSWHMDNMGVSTWVTLEPNAEPMYDPEESLRKEDTFFSTKQDESVLKLWAIISTRTPEDEAAARKAFLKEGEDWNPPPEWIKVLALTRYDTLIMPPGTIHAPITVTDCLFRGGMAIQKRFLKTSLVYWKSCTDNPHCTNEKMPKQTRAVIDYLERVIINDPQGCGFLPEEIEKLKEDCKKISANALACRCQGGCTRGTCSCLVYGQRCAAGCHKGKECQNPCGWR</sequence>
<protein>
    <recommendedName>
        <fullName evidence="4">JmjC domain-containing protein</fullName>
    </recommendedName>
</protein>
<proteinExistence type="predicted"/>
<evidence type="ECO:0000256" key="1">
    <source>
        <dbReference type="SAM" id="MobiDB-lite"/>
    </source>
</evidence>
<evidence type="ECO:0000313" key="3">
    <source>
        <dbReference type="Proteomes" id="UP000006753"/>
    </source>
</evidence>